<feature type="transmembrane region" description="Helical" evidence="1">
    <location>
        <begin position="32"/>
        <end position="53"/>
    </location>
</feature>
<evidence type="ECO:0000313" key="2">
    <source>
        <dbReference type="EMBL" id="MFB8753371.1"/>
    </source>
</evidence>
<reference evidence="2 3" key="1">
    <citation type="submission" date="2024-01" db="EMBL/GenBank/DDBJ databases">
        <title>Genome mining of biosynthetic gene clusters to explore secondary metabolites of Streptomyces sp.</title>
        <authorList>
            <person name="Baig A."/>
            <person name="Ajitkumar Shintre N."/>
            <person name="Kumar H."/>
            <person name="Anbarasu A."/>
            <person name="Ramaiah S."/>
        </authorList>
    </citation>
    <scope>NUCLEOTIDE SEQUENCE [LARGE SCALE GENOMIC DNA]</scope>
    <source>
        <strain evidence="2 3">A03</strain>
    </source>
</reference>
<gene>
    <name evidence="2" type="ORF">VSS30_31590</name>
</gene>
<protein>
    <submittedName>
        <fullName evidence="2">Uncharacterized protein</fullName>
    </submittedName>
</protein>
<organism evidence="2 3">
    <name type="scientific">Streptomyces parvulus</name>
    <dbReference type="NCBI Taxonomy" id="146923"/>
    <lineage>
        <taxon>Bacteria</taxon>
        <taxon>Bacillati</taxon>
        <taxon>Actinomycetota</taxon>
        <taxon>Actinomycetes</taxon>
        <taxon>Kitasatosporales</taxon>
        <taxon>Streptomycetaceae</taxon>
        <taxon>Streptomyces</taxon>
    </lineage>
</organism>
<accession>A0ABV5DLJ3</accession>
<dbReference type="Proteomes" id="UP001585018">
    <property type="component" value="Unassembled WGS sequence"/>
</dbReference>
<evidence type="ECO:0000256" key="1">
    <source>
        <dbReference type="SAM" id="Phobius"/>
    </source>
</evidence>
<dbReference type="RefSeq" id="WP_355298375.1">
    <property type="nucleotide sequence ID" value="NZ_JAYMRR010000025.1"/>
</dbReference>
<keyword evidence="1" id="KW-0812">Transmembrane</keyword>
<keyword evidence="3" id="KW-1185">Reference proteome</keyword>
<dbReference type="EMBL" id="JAYMRR010000025">
    <property type="protein sequence ID" value="MFB8753371.1"/>
    <property type="molecule type" value="Genomic_DNA"/>
</dbReference>
<proteinExistence type="predicted"/>
<keyword evidence="1" id="KW-0472">Membrane</keyword>
<keyword evidence="1" id="KW-1133">Transmembrane helix</keyword>
<name>A0ABV5DLJ3_9ACTN</name>
<sequence>MRRWLKRAAFAVGWGACTGLFSLLWKQSWEEAVSFGVSMGLIVLAVWGVQDYVDRNPRRPKG</sequence>
<comment type="caution">
    <text evidence="2">The sequence shown here is derived from an EMBL/GenBank/DDBJ whole genome shotgun (WGS) entry which is preliminary data.</text>
</comment>
<evidence type="ECO:0000313" key="3">
    <source>
        <dbReference type="Proteomes" id="UP001585018"/>
    </source>
</evidence>